<dbReference type="Proteomes" id="UP000683291">
    <property type="component" value="Chromosome pJK7-1-3"/>
</dbReference>
<protein>
    <submittedName>
        <fullName evidence="1">Uncharacterized protein</fullName>
    </submittedName>
</protein>
<reference evidence="1" key="1">
    <citation type="submission" date="2021-04" db="EMBL/GenBank/DDBJ databases">
        <title>Complete genome sequence for Sulfitobacter sp. strain JK7-1.</title>
        <authorList>
            <person name="Park S.-J."/>
        </authorList>
    </citation>
    <scope>NUCLEOTIDE SEQUENCE</scope>
    <source>
        <strain evidence="1">JK7-1</strain>
    </source>
</reference>
<evidence type="ECO:0000313" key="1">
    <source>
        <dbReference type="EMBL" id="QUJ78370.1"/>
    </source>
</evidence>
<dbReference type="EMBL" id="CP073584">
    <property type="protein sequence ID" value="QUJ78370.1"/>
    <property type="molecule type" value="Genomic_DNA"/>
</dbReference>
<sequence length="77" mass="8567">MPPVFSTIRPTTINGKDHNMTYEQSLDLAELQADMAFETYLSAFEVGDHPEVIDSLATEALIAQDRCADLRSQDLAH</sequence>
<accession>A0A975JHI2</accession>
<dbReference type="AlphaFoldDB" id="A0A975JHI2"/>
<gene>
    <name evidence="1" type="ORF">KDD17_18150</name>
</gene>
<name>A0A975JHI2_9RHOB</name>
<organism evidence="1 2">
    <name type="scientific">Sulfitobacter albidus</name>
    <dbReference type="NCBI Taxonomy" id="2829501"/>
    <lineage>
        <taxon>Bacteria</taxon>
        <taxon>Pseudomonadati</taxon>
        <taxon>Pseudomonadota</taxon>
        <taxon>Alphaproteobacteria</taxon>
        <taxon>Rhodobacterales</taxon>
        <taxon>Roseobacteraceae</taxon>
        <taxon>Sulfitobacter</taxon>
    </lineage>
</organism>
<dbReference type="KEGG" id="sual:KDD17_18150"/>
<keyword evidence="2" id="KW-1185">Reference proteome</keyword>
<proteinExistence type="predicted"/>
<evidence type="ECO:0000313" key="2">
    <source>
        <dbReference type="Proteomes" id="UP000683291"/>
    </source>
</evidence>